<evidence type="ECO:0000256" key="6">
    <source>
        <dbReference type="ARBA" id="ARBA00022824"/>
    </source>
</evidence>
<dbReference type="Proteomes" id="UP000015105">
    <property type="component" value="Chromosome 2D"/>
</dbReference>
<evidence type="ECO:0000256" key="7">
    <source>
        <dbReference type="ARBA" id="ARBA00022857"/>
    </source>
</evidence>
<dbReference type="Gramene" id="AET2Gv21021800.1">
    <property type="protein sequence ID" value="AET2Gv21021800.1"/>
    <property type="gene ID" value="AET2Gv21021800"/>
</dbReference>
<reference evidence="16" key="1">
    <citation type="journal article" date="2014" name="Science">
        <title>Ancient hybridizations among the ancestral genomes of bread wheat.</title>
        <authorList>
            <consortium name="International Wheat Genome Sequencing Consortium,"/>
            <person name="Marcussen T."/>
            <person name="Sandve S.R."/>
            <person name="Heier L."/>
            <person name="Spannagl M."/>
            <person name="Pfeifer M."/>
            <person name="Jakobsen K.S."/>
            <person name="Wulff B.B."/>
            <person name="Steuernagel B."/>
            <person name="Mayer K.F."/>
            <person name="Olsen O.A."/>
        </authorList>
    </citation>
    <scope>NUCLEOTIDE SEQUENCE [LARGE SCALE GENOMIC DNA]</scope>
    <source>
        <strain evidence="16">cv. AL8/78</strain>
    </source>
</reference>
<evidence type="ECO:0000256" key="10">
    <source>
        <dbReference type="ARBA" id="ARBA00023239"/>
    </source>
</evidence>
<comment type="similarity">
    <text evidence="2">Belongs to the sterol desaturase family.</text>
</comment>
<dbReference type="AlphaFoldDB" id="A0A453CZ58"/>
<feature type="region of interest" description="Disordered" evidence="12">
    <location>
        <begin position="371"/>
        <end position="393"/>
    </location>
</feature>
<dbReference type="Pfam" id="PF04116">
    <property type="entry name" value="FA_hydroxylase"/>
    <property type="match status" value="1"/>
</dbReference>
<feature type="transmembrane region" description="Helical" evidence="13">
    <location>
        <begin position="129"/>
        <end position="147"/>
    </location>
</feature>
<dbReference type="EC" id="4.1.99.5" evidence="4"/>
<reference evidence="16" key="2">
    <citation type="journal article" date="2017" name="Nat. Plants">
        <title>The Aegilops tauschii genome reveals multiple impacts of transposons.</title>
        <authorList>
            <person name="Zhao G."/>
            <person name="Zou C."/>
            <person name="Li K."/>
            <person name="Wang K."/>
            <person name="Li T."/>
            <person name="Gao L."/>
            <person name="Zhang X."/>
            <person name="Wang H."/>
            <person name="Yang Z."/>
            <person name="Liu X."/>
            <person name="Jiang W."/>
            <person name="Mao L."/>
            <person name="Kong X."/>
            <person name="Jiao Y."/>
            <person name="Jia J."/>
        </authorList>
    </citation>
    <scope>NUCLEOTIDE SEQUENCE [LARGE SCALE GENOMIC DNA]</scope>
    <source>
        <strain evidence="16">cv. AL8/78</strain>
    </source>
</reference>
<keyword evidence="7" id="KW-0521">NADP</keyword>
<dbReference type="GO" id="GO:0005506">
    <property type="term" value="F:iron ion binding"/>
    <property type="evidence" value="ECO:0007669"/>
    <property type="project" value="InterPro"/>
</dbReference>
<evidence type="ECO:0000256" key="9">
    <source>
        <dbReference type="ARBA" id="ARBA00023136"/>
    </source>
</evidence>
<keyword evidence="5 13" id="KW-0812">Transmembrane</keyword>
<dbReference type="Gramene" id="AET2Gv21021800.2">
    <property type="protein sequence ID" value="AET2Gv21021800.2"/>
    <property type="gene ID" value="AET2Gv21021800"/>
</dbReference>
<name>A0A453CZ58_AEGTS</name>
<dbReference type="GO" id="GO:0016491">
    <property type="term" value="F:oxidoreductase activity"/>
    <property type="evidence" value="ECO:0007669"/>
    <property type="project" value="InterPro"/>
</dbReference>
<keyword evidence="16" id="KW-1185">Reference proteome</keyword>
<dbReference type="InterPro" id="IPR050307">
    <property type="entry name" value="Sterol_Desaturase_Related"/>
</dbReference>
<dbReference type="GO" id="GO:0071771">
    <property type="term" value="F:aldehyde oxygenase (deformylating) activity"/>
    <property type="evidence" value="ECO:0007669"/>
    <property type="project" value="UniProtKB-EC"/>
</dbReference>
<evidence type="ECO:0000313" key="15">
    <source>
        <dbReference type="EnsemblPlants" id="AET2Gv21021800.3"/>
    </source>
</evidence>
<evidence type="ECO:0000256" key="12">
    <source>
        <dbReference type="SAM" id="MobiDB-lite"/>
    </source>
</evidence>
<feature type="compositionally biased region" description="Basic residues" evidence="12">
    <location>
        <begin position="382"/>
        <end position="393"/>
    </location>
</feature>
<evidence type="ECO:0000256" key="13">
    <source>
        <dbReference type="SAM" id="Phobius"/>
    </source>
</evidence>
<evidence type="ECO:0000256" key="4">
    <source>
        <dbReference type="ARBA" id="ARBA00013146"/>
    </source>
</evidence>
<evidence type="ECO:0000256" key="1">
    <source>
        <dbReference type="ARBA" id="ARBA00004477"/>
    </source>
</evidence>
<dbReference type="STRING" id="200361.A0A453CZ58"/>
<dbReference type="EnsemblPlants" id="AET2Gv21021800.3">
    <property type="protein sequence ID" value="AET2Gv21021800.3"/>
    <property type="gene ID" value="AET2Gv21021800"/>
</dbReference>
<dbReference type="GO" id="GO:0005789">
    <property type="term" value="C:endoplasmic reticulum membrane"/>
    <property type="evidence" value="ECO:0007669"/>
    <property type="project" value="UniProtKB-SubCell"/>
</dbReference>
<organism evidence="15 16">
    <name type="scientific">Aegilops tauschii subsp. strangulata</name>
    <name type="common">Goatgrass</name>
    <dbReference type="NCBI Taxonomy" id="200361"/>
    <lineage>
        <taxon>Eukaryota</taxon>
        <taxon>Viridiplantae</taxon>
        <taxon>Streptophyta</taxon>
        <taxon>Embryophyta</taxon>
        <taxon>Tracheophyta</taxon>
        <taxon>Spermatophyta</taxon>
        <taxon>Magnoliopsida</taxon>
        <taxon>Liliopsida</taxon>
        <taxon>Poales</taxon>
        <taxon>Poaceae</taxon>
        <taxon>BOP clade</taxon>
        <taxon>Pooideae</taxon>
        <taxon>Triticodae</taxon>
        <taxon>Triticeae</taxon>
        <taxon>Triticinae</taxon>
        <taxon>Aegilops</taxon>
    </lineage>
</organism>
<reference evidence="15" key="3">
    <citation type="journal article" date="2017" name="Nature">
        <title>Genome sequence of the progenitor of the wheat D genome Aegilops tauschii.</title>
        <authorList>
            <person name="Luo M.C."/>
            <person name="Gu Y.Q."/>
            <person name="Puiu D."/>
            <person name="Wang H."/>
            <person name="Twardziok S.O."/>
            <person name="Deal K.R."/>
            <person name="Huo N."/>
            <person name="Zhu T."/>
            <person name="Wang L."/>
            <person name="Wang Y."/>
            <person name="McGuire P.E."/>
            <person name="Liu S."/>
            <person name="Long H."/>
            <person name="Ramasamy R.K."/>
            <person name="Rodriguez J.C."/>
            <person name="Van S.L."/>
            <person name="Yuan L."/>
            <person name="Wang Z."/>
            <person name="Xia Z."/>
            <person name="Xiao L."/>
            <person name="Anderson O.D."/>
            <person name="Ouyang S."/>
            <person name="Liang Y."/>
            <person name="Zimin A.V."/>
            <person name="Pertea G."/>
            <person name="Qi P."/>
            <person name="Bennetzen J.L."/>
            <person name="Dai X."/>
            <person name="Dawson M.W."/>
            <person name="Muller H.G."/>
            <person name="Kugler K."/>
            <person name="Rivarola-Duarte L."/>
            <person name="Spannagl M."/>
            <person name="Mayer K.F.X."/>
            <person name="Lu F.H."/>
            <person name="Bevan M.W."/>
            <person name="Leroy P."/>
            <person name="Li P."/>
            <person name="You F.M."/>
            <person name="Sun Q."/>
            <person name="Liu Z."/>
            <person name="Lyons E."/>
            <person name="Wicker T."/>
            <person name="Salzberg S.L."/>
            <person name="Devos K.M."/>
            <person name="Dvorak J."/>
        </authorList>
    </citation>
    <scope>NUCLEOTIDE SEQUENCE [LARGE SCALE GENOMIC DNA]</scope>
    <source>
        <strain evidence="15">cv. AL8/78</strain>
    </source>
</reference>
<dbReference type="EnsemblPlants" id="AET2Gv21021800.2">
    <property type="protein sequence ID" value="AET2Gv21021800.2"/>
    <property type="gene ID" value="AET2Gv21021800"/>
</dbReference>
<dbReference type="InterPro" id="IPR006694">
    <property type="entry name" value="Fatty_acid_hydroxylase"/>
</dbReference>
<keyword evidence="9 13" id="KW-0472">Membrane</keyword>
<dbReference type="GO" id="GO:0008610">
    <property type="term" value="P:lipid biosynthetic process"/>
    <property type="evidence" value="ECO:0007669"/>
    <property type="project" value="InterPro"/>
</dbReference>
<evidence type="ECO:0000256" key="2">
    <source>
        <dbReference type="ARBA" id="ARBA00009324"/>
    </source>
</evidence>
<reference evidence="15" key="5">
    <citation type="journal article" date="2021" name="G3 (Bethesda)">
        <title>Aegilops tauschii genome assembly Aet v5.0 features greater sequence contiguity and improved annotation.</title>
        <authorList>
            <person name="Wang L."/>
            <person name="Zhu T."/>
            <person name="Rodriguez J.C."/>
            <person name="Deal K.R."/>
            <person name="Dubcovsky J."/>
            <person name="McGuire P.E."/>
            <person name="Lux T."/>
            <person name="Spannagl M."/>
            <person name="Mayer K.F.X."/>
            <person name="Baldrich P."/>
            <person name="Meyers B.C."/>
            <person name="Huo N."/>
            <person name="Gu Y.Q."/>
            <person name="Zhou H."/>
            <person name="Devos K.M."/>
            <person name="Bennetzen J.L."/>
            <person name="Unver T."/>
            <person name="Budak H."/>
            <person name="Gulick P.J."/>
            <person name="Galiba G."/>
            <person name="Kalapos B."/>
            <person name="Nelson D.R."/>
            <person name="Li P."/>
            <person name="You F.M."/>
            <person name="Luo M.C."/>
            <person name="Dvorak J."/>
        </authorList>
    </citation>
    <scope>NUCLEOTIDE SEQUENCE [LARGE SCALE GENOMIC DNA]</scope>
    <source>
        <strain evidence="15">cv. AL8/78</strain>
    </source>
</reference>
<evidence type="ECO:0000256" key="11">
    <source>
        <dbReference type="ARBA" id="ARBA00047909"/>
    </source>
</evidence>
<dbReference type="Gramene" id="AET2Gv21021800.3">
    <property type="protein sequence ID" value="AET2Gv21021800.3"/>
    <property type="gene ID" value="AET2Gv21021800"/>
</dbReference>
<dbReference type="EnsemblPlants" id="AET2Gv21021800.1">
    <property type="protein sequence ID" value="AET2Gv21021800.1"/>
    <property type="gene ID" value="AET2Gv21021800"/>
</dbReference>
<evidence type="ECO:0000256" key="8">
    <source>
        <dbReference type="ARBA" id="ARBA00022989"/>
    </source>
</evidence>
<comment type="subcellular location">
    <subcellularLocation>
        <location evidence="1">Endoplasmic reticulum membrane</location>
        <topology evidence="1">Multi-pass membrane protein</topology>
    </subcellularLocation>
</comment>
<sequence>GLQARPSHPVAMARPRKLQVWAGCSVGGVQCVQVRGGQGERRGRGPAQPLRAVPTMLLRLLHTQLWISVSRHQTASSKHRIVGKSIDFDQVDRERNWDDQIILTALLFYVLNSVLPMRQGLPWWNSGGLVLTVLLHLGPVEFLYYWFHFHRALHHHYLYSRYHSHHHASVVSEPVTSVTHPFAEEAVYFVLFAIPLLSMMATGTGSVAMENAYLLYIDFMNCLGHCNFELVPERLFHLFPPLKFLVYTPSFHSLHHTQFRTNYSLFVPFYDYVYGTMDKSSDELYQRTVHGREETPDVVHLTHLTTPDSLLHLRLGFTSVASAPLSLKSSASALVARPLAALASLLGRGAFRSESNRMGELNIEDMGHTQWRRQRDQQGPCTRRRRMATRSGG</sequence>
<keyword evidence="6" id="KW-0256">Endoplasmic reticulum</keyword>
<dbReference type="PANTHER" id="PTHR11863">
    <property type="entry name" value="STEROL DESATURASE"/>
    <property type="match status" value="1"/>
</dbReference>
<proteinExistence type="inferred from homology"/>
<keyword evidence="8 13" id="KW-1133">Transmembrane helix</keyword>
<protein>
    <recommendedName>
        <fullName evidence="4">aldehyde oxygenase (deformylating)</fullName>
        <ecNumber evidence="4">4.1.99.5</ecNumber>
    </recommendedName>
</protein>
<evidence type="ECO:0000256" key="3">
    <source>
        <dbReference type="ARBA" id="ARBA00011738"/>
    </source>
</evidence>
<feature type="transmembrane region" description="Helical" evidence="13">
    <location>
        <begin position="186"/>
        <end position="209"/>
    </location>
</feature>
<evidence type="ECO:0000313" key="16">
    <source>
        <dbReference type="Proteomes" id="UP000015105"/>
    </source>
</evidence>
<accession>A0A453CZ58</accession>
<evidence type="ECO:0000259" key="14">
    <source>
        <dbReference type="Pfam" id="PF04116"/>
    </source>
</evidence>
<comment type="subunit">
    <text evidence="3">Homodimer.</text>
</comment>
<reference evidence="15" key="4">
    <citation type="submission" date="2019-03" db="UniProtKB">
        <authorList>
            <consortium name="EnsemblPlants"/>
        </authorList>
    </citation>
    <scope>IDENTIFICATION</scope>
</reference>
<evidence type="ECO:0000256" key="5">
    <source>
        <dbReference type="ARBA" id="ARBA00022692"/>
    </source>
</evidence>
<keyword evidence="10" id="KW-0456">Lyase</keyword>
<comment type="catalytic activity">
    <reaction evidence="11">
        <text>a long-chain fatty aldehyde + 2 NADPH + O2 + H(+) = a long-chain alkane + formate + 2 NADP(+) + H2O</text>
        <dbReference type="Rhea" id="RHEA:21440"/>
        <dbReference type="ChEBI" id="CHEBI:15377"/>
        <dbReference type="ChEBI" id="CHEBI:15378"/>
        <dbReference type="ChEBI" id="CHEBI:15379"/>
        <dbReference type="ChEBI" id="CHEBI:15740"/>
        <dbReference type="ChEBI" id="CHEBI:17176"/>
        <dbReference type="ChEBI" id="CHEBI:57783"/>
        <dbReference type="ChEBI" id="CHEBI:58349"/>
        <dbReference type="ChEBI" id="CHEBI:83563"/>
        <dbReference type="EC" id="4.1.99.5"/>
    </reaction>
</comment>
<feature type="domain" description="Fatty acid hydroxylase" evidence="14">
    <location>
        <begin position="134"/>
        <end position="276"/>
    </location>
</feature>